<comment type="caution">
    <text evidence="1">The sequence shown here is derived from an EMBL/GenBank/DDBJ whole genome shotgun (WGS) entry which is preliminary data.</text>
</comment>
<protein>
    <submittedName>
        <fullName evidence="1">Uncharacterized protein</fullName>
    </submittedName>
</protein>
<accession>A0A645AUT6</accession>
<name>A0A645AUT6_9ZZZZ</name>
<reference evidence="1" key="1">
    <citation type="submission" date="2019-08" db="EMBL/GenBank/DDBJ databases">
        <authorList>
            <person name="Kucharzyk K."/>
            <person name="Murdoch R.W."/>
            <person name="Higgins S."/>
            <person name="Loffler F."/>
        </authorList>
    </citation>
    <scope>NUCLEOTIDE SEQUENCE</scope>
</reference>
<dbReference type="EMBL" id="VSSQ01015563">
    <property type="protein sequence ID" value="MPM56061.1"/>
    <property type="molecule type" value="Genomic_DNA"/>
</dbReference>
<organism evidence="1">
    <name type="scientific">bioreactor metagenome</name>
    <dbReference type="NCBI Taxonomy" id="1076179"/>
    <lineage>
        <taxon>unclassified sequences</taxon>
        <taxon>metagenomes</taxon>
        <taxon>ecological metagenomes</taxon>
    </lineage>
</organism>
<sequence length="151" mass="17503">MDKVNEIQIKTDTKLSEISLIQSKAIIAIADKYIPILEALKKELQSARSSGKQVADIKEKTTLVVTEKCIEMSVVNKKFATSFCELIPEVISSGIRINKLRDEANKMLYTNYHFETHYGTWMDYLVYYSEKLIRIYDDHPRNVLQGKDFDF</sequence>
<proteinExistence type="predicted"/>
<gene>
    <name evidence="1" type="ORF">SDC9_102860</name>
</gene>
<dbReference type="AlphaFoldDB" id="A0A645AUT6"/>
<evidence type="ECO:0000313" key="1">
    <source>
        <dbReference type="EMBL" id="MPM56061.1"/>
    </source>
</evidence>